<evidence type="ECO:0000256" key="9">
    <source>
        <dbReference type="ARBA" id="ARBA00060399"/>
    </source>
</evidence>
<keyword evidence="6 11" id="KW-1133">Transmembrane helix</keyword>
<accession>A0AA39E1X1</accession>
<evidence type="ECO:0000256" key="11">
    <source>
        <dbReference type="SAM" id="Phobius"/>
    </source>
</evidence>
<keyword evidence="8" id="KW-0325">Glycoprotein</keyword>
<dbReference type="InterPro" id="IPR004159">
    <property type="entry name" value="Put_SAM_MeTrfase"/>
</dbReference>
<keyword evidence="3" id="KW-0808">Transferase</keyword>
<sequence length="917" mass="104403">MAVGKARSSKRSTSGSYTSTVTTVVFVALCVLGLWMLTSNSIISPQTTARTSTTSSFSASRERHVSKPSNRRDPPVYEDTQGDLPDDAIKSDETKPLQATNDEDDKSQEDQLKSEETRNVEAGEDNNEKQEPEQETSRDKKNEEENATVVEENPPDIQRKESAEEEERQKEYETQVSEESALTQNQLAQGIAEKNSEAEETQQTKDEESNENQGVDENKSEEKNQLEAEVEKHEAEIQENSQESQNQITEEDQQQRLQQQQQQEHQQKQEQEKSDTRSDETLQQSQLASQDQESSQTTDENKAQIENKKTQSESNQQQSNSNQEAKQETTTQYKAPSSSSSISFPSGESSGIPRESKESKKSWSTQADQSENQKERRKDGSDGTIYGYTWQLCNETAGPDYIPCLDNEKAIMKLHGRRHYEHRERHCPEEPPTCLVPLPDMYKSPVEWPQSRDKIWYHNVPHTLLAEVKGHQNWVKVTGEFLTFPGGGTQFIHGAMHYIDFIEKAVPDIAWGKRTRVILDVGCGVASFGGYLFERDVLTMSFAPKDEHEAQVQFALERGIPAISAVMGSQRLPFPSRVFDVVHCARCRVPWHVEGGTLLLELNRVLRPGGYFVWSATPVYQKLKEDVEIWKEMSALTVSMCWELVTIKKDKLNSVGAAIYRKPTSNDCYDQRKHKRPPMCKTDDDPNAAWYVPLQACMHRAPVDGAERGTQWPAEWPRRLQVPPYWLNKAQMGIYGRPAPDDFASDYEHWKRVVNKSYLNGLGISWSNVRNVMDMRAVYGGFAAALKDLKVWVLNVVNIDSPDTLPIIYERGLFGIYHDWCESFSTYPRTYDLLHADHLFSKLKKRCKIAPLMAEIDRIVRPGGKLIVRDESSAIGEVENLLKSLHWEVHLTFSKDQEGILSAQKSYWRPDTYVASS</sequence>
<feature type="compositionally biased region" description="Low complexity" evidence="10">
    <location>
        <begin position="312"/>
        <end position="324"/>
    </location>
</feature>
<comment type="similarity">
    <text evidence="1">Belongs to the methyltransferase superfamily.</text>
</comment>
<dbReference type="InterPro" id="IPR029063">
    <property type="entry name" value="SAM-dependent_MTases_sf"/>
</dbReference>
<reference evidence="12 13" key="1">
    <citation type="journal article" date="2023" name="BMC Biotechnol.">
        <title>Vitis rotundifolia cv Carlos genome sequencing.</title>
        <authorList>
            <person name="Huff M."/>
            <person name="Hulse-Kemp A."/>
            <person name="Scheffler B."/>
            <person name="Youngblood R."/>
            <person name="Simpson S."/>
            <person name="Babiker E."/>
            <person name="Staton M."/>
        </authorList>
    </citation>
    <scope>NUCLEOTIDE SEQUENCE [LARGE SCALE GENOMIC DNA]</scope>
    <source>
        <tissue evidence="12">Leaf</tissue>
    </source>
</reference>
<name>A0AA39E1X1_VITRO</name>
<dbReference type="Gene3D" id="3.40.50.150">
    <property type="entry name" value="Vaccinia Virus protein VP39"/>
    <property type="match status" value="1"/>
</dbReference>
<dbReference type="SUPFAM" id="SSF53335">
    <property type="entry name" value="S-adenosyl-L-methionine-dependent methyltransferases"/>
    <property type="match status" value="2"/>
</dbReference>
<dbReference type="Pfam" id="PF03141">
    <property type="entry name" value="Methyltransf_29"/>
    <property type="match status" value="1"/>
</dbReference>
<dbReference type="EMBL" id="JARBHA010000004">
    <property type="protein sequence ID" value="KAJ9703615.1"/>
    <property type="molecule type" value="Genomic_DNA"/>
</dbReference>
<feature type="compositionally biased region" description="Basic and acidic residues" evidence="10">
    <location>
        <begin position="371"/>
        <end position="381"/>
    </location>
</feature>
<dbReference type="FunFam" id="3.40.50.150:FF:000084">
    <property type="entry name" value="probable methyltransferase PMT23"/>
    <property type="match status" value="1"/>
</dbReference>
<dbReference type="AlphaFoldDB" id="A0AA39E1X1"/>
<feature type="compositionally biased region" description="Low complexity" evidence="10">
    <location>
        <begin position="238"/>
        <end position="248"/>
    </location>
</feature>
<evidence type="ECO:0000256" key="2">
    <source>
        <dbReference type="ARBA" id="ARBA00022603"/>
    </source>
</evidence>
<dbReference type="PANTHER" id="PTHR10108:SF1077">
    <property type="entry name" value="METHYLTRANSFERASE PMT27-RELATED"/>
    <property type="match status" value="1"/>
</dbReference>
<proteinExistence type="inferred from homology"/>
<evidence type="ECO:0000313" key="13">
    <source>
        <dbReference type="Proteomes" id="UP001168098"/>
    </source>
</evidence>
<evidence type="ECO:0000256" key="8">
    <source>
        <dbReference type="ARBA" id="ARBA00023180"/>
    </source>
</evidence>
<evidence type="ECO:0000256" key="6">
    <source>
        <dbReference type="ARBA" id="ARBA00022989"/>
    </source>
</evidence>
<dbReference type="GO" id="GO:0005768">
    <property type="term" value="C:endosome"/>
    <property type="evidence" value="ECO:0007669"/>
    <property type="project" value="TreeGrafter"/>
</dbReference>
<dbReference type="GO" id="GO:0032259">
    <property type="term" value="P:methylation"/>
    <property type="evidence" value="ECO:0007669"/>
    <property type="project" value="UniProtKB-KW"/>
</dbReference>
<feature type="compositionally biased region" description="Low complexity" evidence="10">
    <location>
        <begin position="255"/>
        <end position="264"/>
    </location>
</feature>
<comment type="caution">
    <text evidence="12">The sequence shown here is derived from an EMBL/GenBank/DDBJ whole genome shotgun (WGS) entry which is preliminary data.</text>
</comment>
<feature type="compositionally biased region" description="Basic and acidic residues" evidence="10">
    <location>
        <begin position="60"/>
        <end position="75"/>
    </location>
</feature>
<evidence type="ECO:0000256" key="3">
    <source>
        <dbReference type="ARBA" id="ARBA00022679"/>
    </source>
</evidence>
<feature type="compositionally biased region" description="Polar residues" evidence="10">
    <location>
        <begin position="281"/>
        <end position="298"/>
    </location>
</feature>
<evidence type="ECO:0000256" key="5">
    <source>
        <dbReference type="ARBA" id="ARBA00022968"/>
    </source>
</evidence>
<keyword evidence="4 11" id="KW-0812">Transmembrane</keyword>
<gene>
    <name evidence="12" type="ORF">PVL29_005086</name>
</gene>
<feature type="compositionally biased region" description="Low complexity" evidence="10">
    <location>
        <begin position="336"/>
        <end position="353"/>
    </location>
</feature>
<keyword evidence="2" id="KW-0489">Methyltransferase</keyword>
<dbReference type="GO" id="GO:0005802">
    <property type="term" value="C:trans-Golgi network"/>
    <property type="evidence" value="ECO:0007669"/>
    <property type="project" value="TreeGrafter"/>
</dbReference>
<feature type="compositionally biased region" description="Basic and acidic residues" evidence="10">
    <location>
        <begin position="216"/>
        <end position="236"/>
    </location>
</feature>
<protein>
    <recommendedName>
        <fullName evidence="14">Methyltransferase PMT27</fullName>
    </recommendedName>
</protein>
<evidence type="ECO:0000256" key="4">
    <source>
        <dbReference type="ARBA" id="ARBA00022692"/>
    </source>
</evidence>
<organism evidence="12 13">
    <name type="scientific">Vitis rotundifolia</name>
    <name type="common">Muscadine grape</name>
    <dbReference type="NCBI Taxonomy" id="103349"/>
    <lineage>
        <taxon>Eukaryota</taxon>
        <taxon>Viridiplantae</taxon>
        <taxon>Streptophyta</taxon>
        <taxon>Embryophyta</taxon>
        <taxon>Tracheophyta</taxon>
        <taxon>Spermatophyta</taxon>
        <taxon>Magnoliopsida</taxon>
        <taxon>eudicotyledons</taxon>
        <taxon>Gunneridae</taxon>
        <taxon>Pentapetalae</taxon>
        <taxon>rosids</taxon>
        <taxon>Vitales</taxon>
        <taxon>Vitaceae</taxon>
        <taxon>Viteae</taxon>
        <taxon>Vitis</taxon>
    </lineage>
</organism>
<feature type="compositionally biased region" description="Polar residues" evidence="10">
    <location>
        <begin position="174"/>
        <end position="188"/>
    </location>
</feature>
<feature type="compositionally biased region" description="Basic and acidic residues" evidence="10">
    <location>
        <begin position="108"/>
        <end position="144"/>
    </location>
</feature>
<evidence type="ECO:0000313" key="12">
    <source>
        <dbReference type="EMBL" id="KAJ9703615.1"/>
    </source>
</evidence>
<evidence type="ECO:0000256" key="7">
    <source>
        <dbReference type="ARBA" id="ARBA00023136"/>
    </source>
</evidence>
<keyword evidence="13" id="KW-1185">Reference proteome</keyword>
<evidence type="ECO:0000256" key="10">
    <source>
        <dbReference type="SAM" id="MobiDB-lite"/>
    </source>
</evidence>
<dbReference type="GO" id="GO:0008168">
    <property type="term" value="F:methyltransferase activity"/>
    <property type="evidence" value="ECO:0007669"/>
    <property type="project" value="UniProtKB-KW"/>
</dbReference>
<evidence type="ECO:0008006" key="14">
    <source>
        <dbReference type="Google" id="ProtNLM"/>
    </source>
</evidence>
<feature type="region of interest" description="Disordered" evidence="10">
    <location>
        <begin position="46"/>
        <end position="381"/>
    </location>
</feature>
<feature type="compositionally biased region" description="Basic and acidic residues" evidence="10">
    <location>
        <begin position="299"/>
        <end position="311"/>
    </location>
</feature>
<feature type="compositionally biased region" description="Basic and acidic residues" evidence="10">
    <location>
        <begin position="157"/>
        <end position="173"/>
    </location>
</feature>
<feature type="compositionally biased region" description="Low complexity" evidence="10">
    <location>
        <begin position="47"/>
        <end position="59"/>
    </location>
</feature>
<dbReference type="Proteomes" id="UP001168098">
    <property type="component" value="Unassembled WGS sequence"/>
</dbReference>
<feature type="compositionally biased region" description="Basic and acidic residues" evidence="10">
    <location>
        <begin position="265"/>
        <end position="280"/>
    </location>
</feature>
<feature type="compositionally biased region" description="Basic and acidic residues" evidence="10">
    <location>
        <begin position="194"/>
        <end position="207"/>
    </location>
</feature>
<comment type="subcellular location">
    <subcellularLocation>
        <location evidence="9">Endomembrane system</location>
        <topology evidence="9">Single-pass type II membrane protein</topology>
    </subcellularLocation>
</comment>
<evidence type="ECO:0000256" key="1">
    <source>
        <dbReference type="ARBA" id="ARBA00008361"/>
    </source>
</evidence>
<feature type="transmembrane region" description="Helical" evidence="11">
    <location>
        <begin position="21"/>
        <end position="38"/>
    </location>
</feature>
<keyword evidence="7 11" id="KW-0472">Membrane</keyword>
<keyword evidence="5" id="KW-0735">Signal-anchor</keyword>
<dbReference type="PANTHER" id="PTHR10108">
    <property type="entry name" value="SAM-DEPENDENT METHYLTRANSFERASE"/>
    <property type="match status" value="1"/>
</dbReference>